<dbReference type="Proteomes" id="UP000002320">
    <property type="component" value="Unassembled WGS sequence"/>
</dbReference>
<accession>B0XHA0</accession>
<organism>
    <name type="scientific">Culex quinquefasciatus</name>
    <name type="common">Southern house mosquito</name>
    <name type="synonym">Culex pungens</name>
    <dbReference type="NCBI Taxonomy" id="7176"/>
    <lineage>
        <taxon>Eukaryota</taxon>
        <taxon>Metazoa</taxon>
        <taxon>Ecdysozoa</taxon>
        <taxon>Arthropoda</taxon>
        <taxon>Hexapoda</taxon>
        <taxon>Insecta</taxon>
        <taxon>Pterygota</taxon>
        <taxon>Neoptera</taxon>
        <taxon>Endopterygota</taxon>
        <taxon>Diptera</taxon>
        <taxon>Nematocera</taxon>
        <taxon>Culicoidea</taxon>
        <taxon>Culicidae</taxon>
        <taxon>Culicinae</taxon>
        <taxon>Culicini</taxon>
        <taxon>Culex</taxon>
        <taxon>Culex</taxon>
    </lineage>
</organism>
<dbReference type="VEuPathDB" id="VectorBase:CPIJ018853"/>
<gene>
    <name evidence="2" type="primary">6052821</name>
    <name evidence="1" type="ORF">CpipJ_CPIJ018853</name>
</gene>
<dbReference type="KEGG" id="cqu:CpipJ_CPIJ018853"/>
<keyword evidence="3" id="KW-1185">Reference proteome</keyword>
<protein>
    <submittedName>
        <fullName evidence="1 2">Uncharacterized protein</fullName>
    </submittedName>
</protein>
<dbReference type="AlphaFoldDB" id="B0XHA0"/>
<proteinExistence type="predicted"/>
<dbReference type="EnsemblMetazoa" id="CPIJ018853-RA">
    <property type="protein sequence ID" value="CPIJ018853-PA"/>
    <property type="gene ID" value="CPIJ018853"/>
</dbReference>
<dbReference type="HOGENOM" id="CLU_2814955_0_0_1"/>
<reference evidence="2" key="2">
    <citation type="submission" date="2020-05" db="UniProtKB">
        <authorList>
            <consortium name="EnsemblMetazoa"/>
        </authorList>
    </citation>
    <scope>IDENTIFICATION</scope>
    <source>
        <strain evidence="2">JHB</strain>
    </source>
</reference>
<reference evidence="1" key="1">
    <citation type="submission" date="2007-03" db="EMBL/GenBank/DDBJ databases">
        <title>Annotation of Culex pipiens quinquefasciatus.</title>
        <authorList>
            <consortium name="The Broad Institute Genome Sequencing Platform"/>
            <person name="Atkinson P.W."/>
            <person name="Hemingway J."/>
            <person name="Christensen B.M."/>
            <person name="Higgs S."/>
            <person name="Kodira C."/>
            <person name="Hannick L."/>
            <person name="Megy K."/>
            <person name="O'Leary S."/>
            <person name="Pearson M."/>
            <person name="Haas B.J."/>
            <person name="Mauceli E."/>
            <person name="Wortman J.R."/>
            <person name="Lee N.H."/>
            <person name="Guigo R."/>
            <person name="Stanke M."/>
            <person name="Alvarado L."/>
            <person name="Amedeo P."/>
            <person name="Antoine C.H."/>
            <person name="Arensburger P."/>
            <person name="Bidwell S.L."/>
            <person name="Crawford M."/>
            <person name="Camaro F."/>
            <person name="Devon K."/>
            <person name="Engels R."/>
            <person name="Hammond M."/>
            <person name="Howarth C."/>
            <person name="Koehrsen M."/>
            <person name="Lawson D."/>
            <person name="Montgomery P."/>
            <person name="Nene V."/>
            <person name="Nusbaum C."/>
            <person name="Puiu D."/>
            <person name="Romero-Severson J."/>
            <person name="Severson D.W."/>
            <person name="Shumway M."/>
            <person name="Sisk P."/>
            <person name="Stolte C."/>
            <person name="Zeng Q."/>
            <person name="Eisenstadt E."/>
            <person name="Fraser-Liggett C."/>
            <person name="Strausberg R."/>
            <person name="Galagan J."/>
            <person name="Birren B."/>
            <person name="Collins F.H."/>
        </authorList>
    </citation>
    <scope>NUCLEOTIDE SEQUENCE [LARGE SCALE GENOMIC DNA]</scope>
    <source>
        <strain evidence="1">JHB</strain>
    </source>
</reference>
<evidence type="ECO:0000313" key="3">
    <source>
        <dbReference type="Proteomes" id="UP000002320"/>
    </source>
</evidence>
<evidence type="ECO:0000313" key="1">
    <source>
        <dbReference type="EMBL" id="EDS28266.1"/>
    </source>
</evidence>
<dbReference type="EMBL" id="DS233122">
    <property type="protein sequence ID" value="EDS28266.1"/>
    <property type="molecule type" value="Genomic_DNA"/>
</dbReference>
<sequence length="67" mass="7781">MAINFPCRGKICLFNLTKRKQFLQLLEETELITELEPKSLKYKKNRGDFDLESALDLNTLTRHSAVP</sequence>
<evidence type="ECO:0000313" key="2">
    <source>
        <dbReference type="EnsemblMetazoa" id="CPIJ018853-PA"/>
    </source>
</evidence>
<name>B0XHA0_CULQU</name>
<dbReference type="InParanoid" id="B0XHA0"/>